<evidence type="ECO:0000313" key="2">
    <source>
        <dbReference type="Proteomes" id="UP000053058"/>
    </source>
</evidence>
<proteinExistence type="predicted"/>
<gene>
    <name evidence="1" type="ORF">KF282_1269</name>
</gene>
<dbReference type="EMBL" id="LKLN01000032">
    <property type="protein sequence ID" value="KSU06197.1"/>
    <property type="molecule type" value="Genomic_DNA"/>
</dbReference>
<organism evidence="1 2">
    <name type="scientific">Lactococcus lactis subsp. lactis</name>
    <name type="common">Streptococcus lactis</name>
    <dbReference type="NCBI Taxonomy" id="1360"/>
    <lineage>
        <taxon>Bacteria</taxon>
        <taxon>Bacillati</taxon>
        <taxon>Bacillota</taxon>
        <taxon>Bacilli</taxon>
        <taxon>Lactobacillales</taxon>
        <taxon>Streptococcaceae</taxon>
        <taxon>Lactococcus</taxon>
    </lineage>
</organism>
<name>A0A0V8CYH2_LACLL</name>
<dbReference type="RefSeq" id="WP_058219552.1">
    <property type="nucleotide sequence ID" value="NZ_LKLN01000032.1"/>
</dbReference>
<dbReference type="PATRIC" id="fig|1360.105.peg.2031"/>
<dbReference type="AlphaFoldDB" id="A0A0V8CYH2"/>
<sequence length="78" mass="8654">MKKNKQSQEATDIIIGDKIVANLSFNAYETGALDAQLTINNPQDFHNSEEAKNDLNELISEAIDASKDKLATYEVPEK</sequence>
<reference evidence="2" key="1">
    <citation type="submission" date="2015-10" db="EMBL/GenBank/DDBJ databases">
        <title>Draft Genome Sequences of 11 Lactococcus lactis subspecies cremoris strains.</title>
        <authorList>
            <person name="Wels M."/>
            <person name="Backus L."/>
            <person name="Boekhorst J."/>
            <person name="Dijkstra A."/>
            <person name="Beerthuizen M."/>
            <person name="Kelly W."/>
            <person name="Siezen R."/>
            <person name="Bachmann H."/>
            <person name="Van Hijum S."/>
        </authorList>
    </citation>
    <scope>NUCLEOTIDE SEQUENCE [LARGE SCALE GENOMIC DNA]</scope>
    <source>
        <strain evidence="2">KF282</strain>
    </source>
</reference>
<evidence type="ECO:0000313" key="1">
    <source>
        <dbReference type="EMBL" id="KSU06197.1"/>
    </source>
</evidence>
<protein>
    <submittedName>
        <fullName evidence="1">Uncharacterized protein</fullName>
    </submittedName>
</protein>
<dbReference type="Proteomes" id="UP000053058">
    <property type="component" value="Unassembled WGS sequence"/>
</dbReference>
<accession>A0A0V8CYH2</accession>
<comment type="caution">
    <text evidence="1">The sequence shown here is derived from an EMBL/GenBank/DDBJ whole genome shotgun (WGS) entry which is preliminary data.</text>
</comment>